<gene>
    <name evidence="2" type="ORF">BDD14_2045</name>
</gene>
<sequence>MSGRTNKDVSDSTKPPLILWHLLSLDAPVVATLWTWFIARANRVPLQMSSLVAMGAAVWTLYAADRLLDAQSPGHDALEARHYFHQEHRSGFMAGIAIASVVLAVLLPRIPETAIRLYLILGGLVFGYFVIIHATRSAHRLPKEIAVGVCFAAATFIPTVARVPELRLVLLPPALLLAAVCSLNCLFIYAWEHPLPNGQTPHPITAVALRYLPVLAVGVAVASGLLAVSDRHAPRLLYVSVMLSTLLLLMLHLRSHKFAALELRAAADLALLTPLLAIPFL</sequence>
<reference evidence="2 3" key="1">
    <citation type="submission" date="2019-02" db="EMBL/GenBank/DDBJ databases">
        <title>Genomic Encyclopedia of Archaeal and Bacterial Type Strains, Phase II (KMG-II): from individual species to whole genera.</title>
        <authorList>
            <person name="Goeker M."/>
        </authorList>
    </citation>
    <scope>NUCLEOTIDE SEQUENCE [LARGE SCALE GENOMIC DNA]</scope>
    <source>
        <strain evidence="2 3">DSM 18101</strain>
    </source>
</reference>
<evidence type="ECO:0000256" key="1">
    <source>
        <dbReference type="SAM" id="Phobius"/>
    </source>
</evidence>
<keyword evidence="1" id="KW-0472">Membrane</keyword>
<evidence type="ECO:0008006" key="4">
    <source>
        <dbReference type="Google" id="ProtNLM"/>
    </source>
</evidence>
<accession>A0A4V2G4E6</accession>
<feature type="transmembrane region" description="Helical" evidence="1">
    <location>
        <begin position="88"/>
        <end position="107"/>
    </location>
</feature>
<keyword evidence="1" id="KW-1133">Transmembrane helix</keyword>
<feature type="transmembrane region" description="Helical" evidence="1">
    <location>
        <begin position="236"/>
        <end position="253"/>
    </location>
</feature>
<feature type="transmembrane region" description="Helical" evidence="1">
    <location>
        <begin position="145"/>
        <end position="161"/>
    </location>
</feature>
<dbReference type="OrthoDB" id="121651at2"/>
<feature type="transmembrane region" description="Helical" evidence="1">
    <location>
        <begin position="18"/>
        <end position="39"/>
    </location>
</feature>
<evidence type="ECO:0000313" key="3">
    <source>
        <dbReference type="Proteomes" id="UP000292958"/>
    </source>
</evidence>
<keyword evidence="1" id="KW-0812">Transmembrane</keyword>
<protein>
    <recommendedName>
        <fullName evidence="4">4-hydroxybenzoate polyprenyltransferase</fullName>
    </recommendedName>
</protein>
<feature type="transmembrane region" description="Helical" evidence="1">
    <location>
        <begin position="168"/>
        <end position="191"/>
    </location>
</feature>
<dbReference type="RefSeq" id="WP_130418629.1">
    <property type="nucleotide sequence ID" value="NZ_SHKW01000001.1"/>
</dbReference>
<evidence type="ECO:0000313" key="2">
    <source>
        <dbReference type="EMBL" id="RZU40576.1"/>
    </source>
</evidence>
<dbReference type="EMBL" id="SHKW01000001">
    <property type="protein sequence ID" value="RZU40576.1"/>
    <property type="molecule type" value="Genomic_DNA"/>
</dbReference>
<feature type="transmembrane region" description="Helical" evidence="1">
    <location>
        <begin position="211"/>
        <end position="229"/>
    </location>
</feature>
<proteinExistence type="predicted"/>
<keyword evidence="3" id="KW-1185">Reference proteome</keyword>
<feature type="transmembrane region" description="Helical" evidence="1">
    <location>
        <begin position="51"/>
        <end position="68"/>
    </location>
</feature>
<organism evidence="2 3">
    <name type="scientific">Edaphobacter modestus</name>
    <dbReference type="NCBI Taxonomy" id="388466"/>
    <lineage>
        <taxon>Bacteria</taxon>
        <taxon>Pseudomonadati</taxon>
        <taxon>Acidobacteriota</taxon>
        <taxon>Terriglobia</taxon>
        <taxon>Terriglobales</taxon>
        <taxon>Acidobacteriaceae</taxon>
        <taxon>Edaphobacter</taxon>
    </lineage>
</organism>
<dbReference type="AlphaFoldDB" id="A0A4V2G4E6"/>
<dbReference type="Proteomes" id="UP000292958">
    <property type="component" value="Unassembled WGS sequence"/>
</dbReference>
<feature type="transmembrane region" description="Helical" evidence="1">
    <location>
        <begin position="114"/>
        <end position="133"/>
    </location>
</feature>
<name>A0A4V2G4E6_9BACT</name>
<comment type="caution">
    <text evidence="2">The sequence shown here is derived from an EMBL/GenBank/DDBJ whole genome shotgun (WGS) entry which is preliminary data.</text>
</comment>